<feature type="compositionally biased region" description="Basic and acidic residues" evidence="5">
    <location>
        <begin position="394"/>
        <end position="408"/>
    </location>
</feature>
<feature type="compositionally biased region" description="Polar residues" evidence="5">
    <location>
        <begin position="618"/>
        <end position="653"/>
    </location>
</feature>
<keyword evidence="8" id="KW-1185">Reference proteome</keyword>
<keyword evidence="2" id="KW-0227">DNA damage</keyword>
<proteinExistence type="predicted"/>
<protein>
    <recommendedName>
        <fullName evidence="6">DNA endonuclease activator Ctp1 C-terminal domain-containing protein</fullName>
    </recommendedName>
</protein>
<feature type="region of interest" description="Disordered" evidence="5">
    <location>
        <begin position="732"/>
        <end position="774"/>
    </location>
</feature>
<comment type="subcellular location">
    <subcellularLocation>
        <location evidence="1">Nucleus</location>
    </subcellularLocation>
</comment>
<dbReference type="GO" id="GO:0006281">
    <property type="term" value="P:DNA repair"/>
    <property type="evidence" value="ECO:0007669"/>
    <property type="project" value="InterPro"/>
</dbReference>
<dbReference type="InterPro" id="IPR013882">
    <property type="entry name" value="Ctp1_C"/>
</dbReference>
<feature type="region of interest" description="Disordered" evidence="5">
    <location>
        <begin position="343"/>
        <end position="557"/>
    </location>
</feature>
<dbReference type="Pfam" id="PF08573">
    <property type="entry name" value="SAE2"/>
    <property type="match status" value="1"/>
</dbReference>
<feature type="compositionally biased region" description="Polar residues" evidence="5">
    <location>
        <begin position="305"/>
        <end position="322"/>
    </location>
</feature>
<feature type="compositionally biased region" description="Low complexity" evidence="5">
    <location>
        <begin position="663"/>
        <end position="674"/>
    </location>
</feature>
<feature type="compositionally biased region" description="Basic and acidic residues" evidence="5">
    <location>
        <begin position="694"/>
        <end position="703"/>
    </location>
</feature>
<feature type="compositionally biased region" description="Basic and acidic residues" evidence="5">
    <location>
        <begin position="916"/>
        <end position="937"/>
    </location>
</feature>
<evidence type="ECO:0000256" key="1">
    <source>
        <dbReference type="ARBA" id="ARBA00004123"/>
    </source>
</evidence>
<dbReference type="GO" id="GO:0005634">
    <property type="term" value="C:nucleus"/>
    <property type="evidence" value="ECO:0007669"/>
    <property type="project" value="UniProtKB-SubCell"/>
</dbReference>
<evidence type="ECO:0000256" key="2">
    <source>
        <dbReference type="ARBA" id="ARBA00022763"/>
    </source>
</evidence>
<name>A0AAD9SWG0_9HELO</name>
<keyword evidence="3" id="KW-0539">Nucleus</keyword>
<dbReference type="Proteomes" id="UP001285354">
    <property type="component" value="Unassembled WGS sequence"/>
</dbReference>
<keyword evidence="4" id="KW-0175">Coiled coil</keyword>
<gene>
    <name evidence="7" type="ORF">QTJ16_005294</name>
</gene>
<comment type="caution">
    <text evidence="7">The sequence shown here is derived from an EMBL/GenBank/DDBJ whole genome shotgun (WGS) entry which is preliminary data.</text>
</comment>
<dbReference type="EMBL" id="JAUBYV010000008">
    <property type="protein sequence ID" value="KAK2624925.1"/>
    <property type="molecule type" value="Genomic_DNA"/>
</dbReference>
<reference evidence="7" key="1">
    <citation type="submission" date="2023-06" db="EMBL/GenBank/DDBJ databases">
        <title>Draft genome of Marssonina rosae.</title>
        <authorList>
            <person name="Cheng Q."/>
        </authorList>
    </citation>
    <scope>NUCLEOTIDE SEQUENCE</scope>
    <source>
        <strain evidence="7">R4</strain>
    </source>
</reference>
<accession>A0AAD9SWG0</accession>
<evidence type="ECO:0000313" key="7">
    <source>
        <dbReference type="EMBL" id="KAK2624925.1"/>
    </source>
</evidence>
<evidence type="ECO:0000259" key="6">
    <source>
        <dbReference type="Pfam" id="PF08573"/>
    </source>
</evidence>
<evidence type="ECO:0000256" key="5">
    <source>
        <dbReference type="SAM" id="MobiDB-lite"/>
    </source>
</evidence>
<feature type="region of interest" description="Disordered" evidence="5">
    <location>
        <begin position="610"/>
        <end position="719"/>
    </location>
</feature>
<feature type="compositionally biased region" description="Low complexity" evidence="5">
    <location>
        <begin position="454"/>
        <end position="472"/>
    </location>
</feature>
<sequence length="952" mass="105702">MSRRCPDNGKIPGAMASVDQIGAALTEKISRLVNQGIEDALSGNCYAPSLPSPYGPAWTAWTSLTRNPEQNDPRFTRITHEELNSLRQTSAKVQKLAEGHGRLSDELEVARAAAARVERLEKENKRLSQELRDRIQQKCTPILKSIVGLQHGSELSLTPRSGDPPSSFQLITPGVADPLVTKKKYEDLVRKYNSVCATYLSVKGEYEKTKKVLKDERNKWDVWLEENQKATEKKKDKVRRLEGEIKGLKTVLKKQGIKSIEFAANLPRDESTPCKPPPQQKHRGSEVQVPASSPPRTSRGLGGQIQDSSKGTSTRLTENDGNQLPPFRDDADALEMVYEPLEVHETSSTQSGSDPFLPEEALGENSVDVAEPIVDTTSSPVLLSSRSVRKRKQLHEDPEETPRGKIKVEALSSSSPICDPTGPGTWILQESMDLDDVGEKVDTPKRPTRVLPLSWQESTSSTSSRDFTQSPSQPGRRTHTSAATPENFAQATSNYRKTKAVLQPRSSNQRVLPRTSDDRIPAPKKQKATSYIDIGGVAEDGEPDFGPQGATRQTNKDSRFLEKLLAGPSPSKAVINPVQVFRSANQPVKSPGVKARPGYPATSALAVKIGSIDHPESENTNLIRVSPEPSRQCSITSRKSPALKSQESMSSARPSPELFPLAPESSKPSSIPSPRTLIKPIQSEVKLLSTPPKAETERAEGTTRRRSPSFDSTPLQPRRDLDALFSAKSEPRFLLSTVKPSPRPGTSSKSGTPRKRQALTERDYPIDPDQEPLRSRPLHKLSARDFKINPNYNQGIKHQFSEVVRGEARKCLQGCIKPDCCGRKFRALAQIEVERLASVGSLSQEERDDMLLQEFMGDNAHKIQKLGKTEREALLLEATTRNMANMYGKHRHTYERRSTPPGFWNVDFPSTQEEAEDRRKAKENERATTEQRYKEAMRPGGAWMFRDEEPSS</sequence>
<evidence type="ECO:0000256" key="3">
    <source>
        <dbReference type="ARBA" id="ARBA00023242"/>
    </source>
</evidence>
<feature type="compositionally biased region" description="Low complexity" evidence="5">
    <location>
        <begin position="376"/>
        <end position="386"/>
    </location>
</feature>
<dbReference type="AlphaFoldDB" id="A0AAD9SWG0"/>
<evidence type="ECO:0000313" key="8">
    <source>
        <dbReference type="Proteomes" id="UP001285354"/>
    </source>
</evidence>
<feature type="domain" description="DNA endonuclease activator Ctp1 C-terminal" evidence="6">
    <location>
        <begin position="799"/>
        <end position="913"/>
    </location>
</feature>
<organism evidence="7 8">
    <name type="scientific">Diplocarpon rosae</name>
    <dbReference type="NCBI Taxonomy" id="946125"/>
    <lineage>
        <taxon>Eukaryota</taxon>
        <taxon>Fungi</taxon>
        <taxon>Dikarya</taxon>
        <taxon>Ascomycota</taxon>
        <taxon>Pezizomycotina</taxon>
        <taxon>Leotiomycetes</taxon>
        <taxon>Helotiales</taxon>
        <taxon>Drepanopezizaceae</taxon>
        <taxon>Diplocarpon</taxon>
    </lineage>
</organism>
<feature type="compositionally biased region" description="Polar residues" evidence="5">
    <location>
        <begin position="480"/>
        <end position="495"/>
    </location>
</feature>
<evidence type="ECO:0000256" key="4">
    <source>
        <dbReference type="SAM" id="Coils"/>
    </source>
</evidence>
<feature type="coiled-coil region" evidence="4">
    <location>
        <begin position="103"/>
        <end position="137"/>
    </location>
</feature>
<feature type="region of interest" description="Disordered" evidence="5">
    <location>
        <begin position="263"/>
        <end position="328"/>
    </location>
</feature>
<feature type="region of interest" description="Disordered" evidence="5">
    <location>
        <begin position="891"/>
        <end position="952"/>
    </location>
</feature>